<dbReference type="Gene3D" id="2.60.120.260">
    <property type="entry name" value="Galactose-binding domain-like"/>
    <property type="match status" value="1"/>
</dbReference>
<comment type="caution">
    <text evidence="2">The sequence shown here is derived from an EMBL/GenBank/DDBJ whole genome shotgun (WGS) entry which is preliminary data.</text>
</comment>
<dbReference type="InterPro" id="IPR036881">
    <property type="entry name" value="Glyco_hydro_3_C_sf"/>
</dbReference>
<accession>A0ABR4H1H6</accession>
<evidence type="ECO:0000313" key="3">
    <source>
        <dbReference type="Proteomes" id="UP001610334"/>
    </source>
</evidence>
<reference evidence="2 3" key="1">
    <citation type="submission" date="2024-07" db="EMBL/GenBank/DDBJ databases">
        <title>Section-level genome sequencing and comparative genomics of Aspergillus sections Usti and Cavernicolus.</title>
        <authorList>
            <consortium name="Lawrence Berkeley National Laboratory"/>
            <person name="Nybo J.L."/>
            <person name="Vesth T.C."/>
            <person name="Theobald S."/>
            <person name="Frisvad J.C."/>
            <person name="Larsen T.O."/>
            <person name="Kjaerboelling I."/>
            <person name="Rothschild-Mancinelli K."/>
            <person name="Lyhne E.K."/>
            <person name="Kogle M.E."/>
            <person name="Barry K."/>
            <person name="Clum A."/>
            <person name="Na H."/>
            <person name="Ledsgaard L."/>
            <person name="Lin J."/>
            <person name="Lipzen A."/>
            <person name="Kuo A."/>
            <person name="Riley R."/>
            <person name="Mondo S."/>
            <person name="Labutti K."/>
            <person name="Haridas S."/>
            <person name="Pangalinan J."/>
            <person name="Salamov A.A."/>
            <person name="Simmons B.A."/>
            <person name="Magnuson J.K."/>
            <person name="Chen J."/>
            <person name="Drula E."/>
            <person name="Henrissat B."/>
            <person name="Wiebenga A."/>
            <person name="Lubbers R.J."/>
            <person name="Gomes A.C."/>
            <person name="Makela M.R."/>
            <person name="Stajich J."/>
            <person name="Grigoriev I.V."/>
            <person name="Mortensen U.H."/>
            <person name="De Vries R.P."/>
            <person name="Baker S.E."/>
            <person name="Andersen M.R."/>
        </authorList>
    </citation>
    <scope>NUCLEOTIDE SEQUENCE [LARGE SCALE GENOMIC DNA]</scope>
    <source>
        <strain evidence="2 3">CBS 588.65</strain>
    </source>
</reference>
<sequence length="197" mass="22000">MSQVCFWSGLARIRLGTLKPHPCIRQLRRIHVCILAKSPFPICQRSIMFALARYLLQKPTAHTDGGEVVDLWTDHPEKTGDTPCFNKMSMESFTIQDIQESQRYDLVIVITNEKPGVPFGPPGAGGVRLGGQVVRDESKAIENAVQLARTVDIPILTTGLSTDSESEALDRTSLLLPGREIEMIQREYTTMHGLQRE</sequence>
<dbReference type="Proteomes" id="UP001610334">
    <property type="component" value="Unassembled WGS sequence"/>
</dbReference>
<dbReference type="Gene3D" id="3.40.50.1700">
    <property type="entry name" value="Glycoside hydrolase family 3 C-terminal domain"/>
    <property type="match status" value="1"/>
</dbReference>
<keyword evidence="1" id="KW-0378">Hydrolase</keyword>
<protein>
    <submittedName>
        <fullName evidence="2">Uncharacterized protein</fullName>
    </submittedName>
</protein>
<organism evidence="2 3">
    <name type="scientific">Aspergillus granulosus</name>
    <dbReference type="NCBI Taxonomy" id="176169"/>
    <lineage>
        <taxon>Eukaryota</taxon>
        <taxon>Fungi</taxon>
        <taxon>Dikarya</taxon>
        <taxon>Ascomycota</taxon>
        <taxon>Pezizomycotina</taxon>
        <taxon>Eurotiomycetes</taxon>
        <taxon>Eurotiomycetidae</taxon>
        <taxon>Eurotiales</taxon>
        <taxon>Aspergillaceae</taxon>
        <taxon>Aspergillus</taxon>
        <taxon>Aspergillus subgen. Nidulantes</taxon>
    </lineage>
</organism>
<name>A0ABR4H1H6_9EURO</name>
<evidence type="ECO:0000256" key="1">
    <source>
        <dbReference type="ARBA" id="ARBA00022801"/>
    </source>
</evidence>
<keyword evidence="3" id="KW-1185">Reference proteome</keyword>
<dbReference type="EMBL" id="JBFXLT010000095">
    <property type="protein sequence ID" value="KAL2809160.1"/>
    <property type="molecule type" value="Genomic_DNA"/>
</dbReference>
<proteinExistence type="predicted"/>
<evidence type="ECO:0000313" key="2">
    <source>
        <dbReference type="EMBL" id="KAL2809160.1"/>
    </source>
</evidence>
<gene>
    <name evidence="2" type="ORF">BJX63DRAFT_371865</name>
</gene>